<comment type="similarity">
    <text evidence="3">Belongs to the ARTD/PARP family.</text>
</comment>
<dbReference type="Gene3D" id="3.90.228.10">
    <property type="match status" value="1"/>
</dbReference>
<dbReference type="SUPFAM" id="SSF117839">
    <property type="entry name" value="WWE domain"/>
    <property type="match status" value="1"/>
</dbReference>
<dbReference type="GO" id="GO:0005634">
    <property type="term" value="C:nucleus"/>
    <property type="evidence" value="ECO:0007669"/>
    <property type="project" value="UniProtKB-SubCell"/>
</dbReference>
<dbReference type="PANTHER" id="PTHR45740:SF4">
    <property type="entry name" value="PROTEIN MONO-ADP-RIBOSYLTRANSFERASE PARP11"/>
    <property type="match status" value="1"/>
</dbReference>
<dbReference type="PROSITE" id="PS51059">
    <property type="entry name" value="PARP_CATALYTIC"/>
    <property type="match status" value="1"/>
</dbReference>
<feature type="domain" description="PARP catalytic" evidence="6">
    <location>
        <begin position="111"/>
        <end position="310"/>
    </location>
</feature>
<dbReference type="InterPro" id="IPR012317">
    <property type="entry name" value="Poly(ADP-ribose)pol_cat_dom"/>
</dbReference>
<feature type="domain" description="WWE" evidence="5">
    <location>
        <begin position="10"/>
        <end position="92"/>
    </location>
</feature>
<dbReference type="Pfam" id="PF00644">
    <property type="entry name" value="PARP"/>
    <property type="match status" value="1"/>
</dbReference>
<dbReference type="InterPro" id="IPR051712">
    <property type="entry name" value="ARTD-AVP"/>
</dbReference>
<keyword evidence="4" id="KW-0328">Glycosyltransferase</keyword>
<gene>
    <name evidence="7" type="ORF">C0J50_22375</name>
</gene>
<evidence type="ECO:0000259" key="6">
    <source>
        <dbReference type="PROSITE" id="PS51059"/>
    </source>
</evidence>
<dbReference type="EMBL" id="MU551697">
    <property type="protein sequence ID" value="KAI5617786.1"/>
    <property type="molecule type" value="Genomic_DNA"/>
</dbReference>
<evidence type="ECO:0000313" key="7">
    <source>
        <dbReference type="EMBL" id="KAI5617786.1"/>
    </source>
</evidence>
<keyword evidence="8" id="KW-1185">Reference proteome</keyword>
<dbReference type="SUPFAM" id="SSF56399">
    <property type="entry name" value="ADP-ribosylation"/>
    <property type="match status" value="1"/>
</dbReference>
<organism evidence="7 8">
    <name type="scientific">Silurus asotus</name>
    <name type="common">Amur catfish</name>
    <name type="synonym">Parasilurus asotus</name>
    <dbReference type="NCBI Taxonomy" id="30991"/>
    <lineage>
        <taxon>Eukaryota</taxon>
        <taxon>Metazoa</taxon>
        <taxon>Chordata</taxon>
        <taxon>Craniata</taxon>
        <taxon>Vertebrata</taxon>
        <taxon>Euteleostomi</taxon>
        <taxon>Actinopterygii</taxon>
        <taxon>Neopterygii</taxon>
        <taxon>Teleostei</taxon>
        <taxon>Ostariophysi</taxon>
        <taxon>Siluriformes</taxon>
        <taxon>Siluridae</taxon>
        <taxon>Silurus</taxon>
    </lineage>
</organism>
<evidence type="ECO:0000256" key="2">
    <source>
        <dbReference type="ARBA" id="ARBA00023242"/>
    </source>
</evidence>
<comment type="subcellular location">
    <subcellularLocation>
        <location evidence="1">Nucleus</location>
    </subcellularLocation>
</comment>
<dbReference type="InterPro" id="IPR004170">
    <property type="entry name" value="WWE_dom"/>
</dbReference>
<keyword evidence="4" id="KW-0808">Transferase</keyword>
<dbReference type="Pfam" id="PF02825">
    <property type="entry name" value="WWE"/>
    <property type="match status" value="1"/>
</dbReference>
<keyword evidence="4" id="KW-0520">NAD</keyword>
<dbReference type="InterPro" id="IPR037197">
    <property type="entry name" value="WWE_dom_sf"/>
</dbReference>
<dbReference type="GO" id="GO:0003950">
    <property type="term" value="F:NAD+ poly-ADP-ribosyltransferase activity"/>
    <property type="evidence" value="ECO:0007669"/>
    <property type="project" value="UniProtKB-UniRule"/>
</dbReference>
<sequence length="310" mass="36228">MFAGWKELLDDSEPMDTSESPWCWFYQAECGIWHRIEDDPVNPISSSELEMLYLRNPNKIINFSTAGGNFRIDFHGYMKTNLKTGQVQKIKRSPFTEHADRCKCADLAPSVPTHWEHMDPNLPFKAFNVNWQTSEYKKVENYVKEVGLLKKTLRCIYRIQNIDLWELYCRKKKQLMRIKGKSDINEEWLFHGTGKNNVHNICLYNFDCRISKKLRINGHILGKGTYFAKHAAYADKYSTTQNQYNTTQIMFLARVLVGNYTEGQPDLVKPDSDQIENIHDSCVDNTLYPKIFVVFDSNQIYPEYVLEYGG</sequence>
<accession>A0AAD5FIA0</accession>
<evidence type="ECO:0000313" key="8">
    <source>
        <dbReference type="Proteomes" id="UP001205998"/>
    </source>
</evidence>
<keyword evidence="2" id="KW-0539">Nucleus</keyword>
<protein>
    <recommendedName>
        <fullName evidence="4">Poly [ADP-ribose] polymerase</fullName>
        <shortName evidence="4">PARP</shortName>
        <ecNumber evidence="4">2.4.2.-</ecNumber>
    </recommendedName>
</protein>
<dbReference type="Proteomes" id="UP001205998">
    <property type="component" value="Unassembled WGS sequence"/>
</dbReference>
<proteinExistence type="inferred from homology"/>
<dbReference type="Gene3D" id="3.30.720.50">
    <property type="match status" value="1"/>
</dbReference>
<evidence type="ECO:0000256" key="1">
    <source>
        <dbReference type="ARBA" id="ARBA00004123"/>
    </source>
</evidence>
<evidence type="ECO:0000256" key="3">
    <source>
        <dbReference type="ARBA" id="ARBA00024347"/>
    </source>
</evidence>
<dbReference type="PROSITE" id="PS50918">
    <property type="entry name" value="WWE"/>
    <property type="match status" value="1"/>
</dbReference>
<reference evidence="7" key="1">
    <citation type="submission" date="2018-07" db="EMBL/GenBank/DDBJ databases">
        <title>Comparative genomics of catfishes provides insights into carnivory and benthic adaptation.</title>
        <authorList>
            <person name="Zhang Y."/>
            <person name="Wang D."/>
            <person name="Peng Z."/>
            <person name="Zheng S."/>
            <person name="Shao F."/>
            <person name="Tao W."/>
        </authorList>
    </citation>
    <scope>NUCLEOTIDE SEQUENCE</scope>
    <source>
        <strain evidence="7">Chongqing</strain>
    </source>
</reference>
<dbReference type="CDD" id="cd01439">
    <property type="entry name" value="TCCD_inducible_PARP_like"/>
    <property type="match status" value="1"/>
</dbReference>
<comment type="caution">
    <text evidence="7">The sequence shown here is derived from an EMBL/GenBank/DDBJ whole genome shotgun (WGS) entry which is preliminary data.</text>
</comment>
<dbReference type="EC" id="2.4.2.-" evidence="4"/>
<dbReference type="AlphaFoldDB" id="A0AAD5FIA0"/>
<evidence type="ECO:0000259" key="5">
    <source>
        <dbReference type="PROSITE" id="PS50918"/>
    </source>
</evidence>
<evidence type="ECO:0000256" key="4">
    <source>
        <dbReference type="RuleBase" id="RU362114"/>
    </source>
</evidence>
<name>A0AAD5FIA0_SILAS</name>
<dbReference type="PANTHER" id="PTHR45740">
    <property type="entry name" value="POLY [ADP-RIBOSE] POLYMERASE"/>
    <property type="match status" value="1"/>
</dbReference>
<dbReference type="GO" id="GO:1990404">
    <property type="term" value="F:NAD+-protein mono-ADP-ribosyltransferase activity"/>
    <property type="evidence" value="ECO:0007669"/>
    <property type="project" value="TreeGrafter"/>
</dbReference>